<accession>A0ABY4YC32</accession>
<dbReference type="RefSeq" id="WP_252582108.1">
    <property type="nucleotide sequence ID" value="NZ_CP071527.1"/>
</dbReference>
<gene>
    <name evidence="1" type="ORF">J2N86_06765</name>
</gene>
<proteinExistence type="predicted"/>
<evidence type="ECO:0000313" key="1">
    <source>
        <dbReference type="EMBL" id="USQ14991.1"/>
    </source>
</evidence>
<dbReference type="EMBL" id="CP071527">
    <property type="protein sequence ID" value="USQ14991.1"/>
    <property type="molecule type" value="Genomic_DNA"/>
</dbReference>
<keyword evidence="2" id="KW-1185">Reference proteome</keyword>
<sequence length="156" mass="17964">MTLVDLDPQQRAAAQKLGINAIAPHNRSELEYAFREANMIATSTGQKAIMNKYPKTWFTDKILANLSVYDEFGPQFSTEEVLNHEMPINFVLNDPTPMKYIDPEFYIHNSTVLSFLQEQLAPGVHGITPQPDQKIIHQWCAYHEFPLEIIQSWFVK</sequence>
<evidence type="ECO:0000313" key="2">
    <source>
        <dbReference type="Proteomes" id="UP001057474"/>
    </source>
</evidence>
<organism evidence="1 2">
    <name type="scientific">Legionella lytica</name>
    <dbReference type="NCBI Taxonomy" id="96232"/>
    <lineage>
        <taxon>Bacteria</taxon>
        <taxon>Pseudomonadati</taxon>
        <taxon>Pseudomonadota</taxon>
        <taxon>Gammaproteobacteria</taxon>
        <taxon>Legionellales</taxon>
        <taxon>Legionellaceae</taxon>
        <taxon>Legionella</taxon>
    </lineage>
</organism>
<protein>
    <submittedName>
        <fullName evidence="1">Uncharacterized protein</fullName>
    </submittedName>
</protein>
<dbReference type="Proteomes" id="UP001057474">
    <property type="component" value="Chromosome"/>
</dbReference>
<reference evidence="1" key="1">
    <citation type="submission" date="2021-03" db="EMBL/GenBank/DDBJ databases">
        <title>Legionella lytica PCM 2298.</title>
        <authorList>
            <person name="Koper P."/>
        </authorList>
    </citation>
    <scope>NUCLEOTIDE SEQUENCE</scope>
    <source>
        <strain evidence="1">PCM 2298</strain>
    </source>
</reference>
<name>A0ABY4YC32_9GAMM</name>